<dbReference type="GO" id="GO:0005829">
    <property type="term" value="C:cytosol"/>
    <property type="evidence" value="ECO:0007669"/>
    <property type="project" value="TreeGrafter"/>
</dbReference>
<protein>
    <submittedName>
        <fullName evidence="1">Uncharacterized protein</fullName>
    </submittedName>
</protein>
<dbReference type="GO" id="GO:0016020">
    <property type="term" value="C:membrane"/>
    <property type="evidence" value="ECO:0007669"/>
    <property type="project" value="TreeGrafter"/>
</dbReference>
<dbReference type="PANTHER" id="PTHR13743:SF112">
    <property type="entry name" value="BEACH DOMAIN-CONTAINING PROTEIN"/>
    <property type="match status" value="1"/>
</dbReference>
<organism evidence="1 2">
    <name type="scientific">Fasciolopsis buskii</name>
    <dbReference type="NCBI Taxonomy" id="27845"/>
    <lineage>
        <taxon>Eukaryota</taxon>
        <taxon>Metazoa</taxon>
        <taxon>Spiralia</taxon>
        <taxon>Lophotrochozoa</taxon>
        <taxon>Platyhelminthes</taxon>
        <taxon>Trematoda</taxon>
        <taxon>Digenea</taxon>
        <taxon>Plagiorchiida</taxon>
        <taxon>Echinostomata</taxon>
        <taxon>Echinostomatoidea</taxon>
        <taxon>Fasciolidae</taxon>
        <taxon>Fasciolopsis</taxon>
    </lineage>
</organism>
<comment type="caution">
    <text evidence="1">The sequence shown here is derived from an EMBL/GenBank/DDBJ whole genome shotgun (WGS) entry which is preliminary data.</text>
</comment>
<accession>A0A8E0VLC3</accession>
<dbReference type="PANTHER" id="PTHR13743">
    <property type="entry name" value="BEIGE/BEACH-RELATED"/>
    <property type="match status" value="1"/>
</dbReference>
<dbReference type="EMBL" id="LUCM01003402">
    <property type="protein sequence ID" value="KAA0195857.1"/>
    <property type="molecule type" value="Genomic_DNA"/>
</dbReference>
<evidence type="ECO:0000313" key="1">
    <source>
        <dbReference type="EMBL" id="KAA0195857.1"/>
    </source>
</evidence>
<name>A0A8E0VLC3_9TREM</name>
<dbReference type="GO" id="GO:0019901">
    <property type="term" value="F:protein kinase binding"/>
    <property type="evidence" value="ECO:0007669"/>
    <property type="project" value="TreeGrafter"/>
</dbReference>
<dbReference type="OrthoDB" id="6281623at2759"/>
<proteinExistence type="predicted"/>
<reference evidence="1" key="1">
    <citation type="submission" date="2019-05" db="EMBL/GenBank/DDBJ databases">
        <title>Annotation for the trematode Fasciolopsis buski.</title>
        <authorList>
            <person name="Choi Y.-J."/>
        </authorList>
    </citation>
    <scope>NUCLEOTIDE SEQUENCE</scope>
    <source>
        <strain evidence="1">HT</strain>
        <tissue evidence="1">Whole worm</tissue>
    </source>
</reference>
<gene>
    <name evidence="1" type="ORF">FBUS_00493</name>
</gene>
<dbReference type="Proteomes" id="UP000728185">
    <property type="component" value="Unassembled WGS sequence"/>
</dbReference>
<sequence>VFGIPATNPSAADIIDCRLGDSLNSDGKKALSRLVITEAKAFTLFLRWTAQLIICAKPNPGQFYSTSVSALVDRLFKVLLESLEDGSTIGRLSRARCSEACSIKTGLVPSVLRLCTWLSHTTHRRDSLQTPFDIPATQQVDFPENESNPAEGQPLRDLQLAGQGLLEYYMLILEHLGLHSMQASDLNAMLTLFRYEPVRHHCSKLLKVSPTSSFTCFMMLHATYQSHPQKMFFDTRILHIGGCPEWVEKKHYGDILSSLHRKPHGKLTPSRPLWYATNQRVGSILSPSDSANLAMFSTRDVGVVRKCSLGDEKNIWGELVSFRGQLASVAFFNDIMPETTLQSLSAHGPCDLTYLLDNEGYSNSGHLAFYYHAKAVNMEQYICPDLMGETVGAPVLLSTMKKRETNGDSQAELEGPIQSTPTSTDWTKFIGQKMECYSGLPASLCGVQCFRSVKMSDSVNQIGGLGVLFPILRLIQEFPKDSTDSTSDLGENSVMSSADFATPGLVRPEEPEDLYRPTVARYMTVLRAFERLICRTSRHSSEKQQSGTKCTMRENIRAISKDADFTLPPICSIMVSNDGFTYSPEILSGPESVYSCVGMWILLIRNLATSSSLIRRQLCRPEFVRTFSYLLSNVHPLRLDAAVVAACQELVEITTLHNQRSASFMETSLEIDMGTRKETQMETLLMYRTLFVKHVFLNWEIWSKANALAQLEHIHRVICLAQYKPRTFRMVMNIRTLLEVLEIHYG</sequence>
<keyword evidence="2" id="KW-1185">Reference proteome</keyword>
<dbReference type="AlphaFoldDB" id="A0A8E0VLC3"/>
<feature type="non-terminal residue" evidence="1">
    <location>
        <position position="1"/>
    </location>
</feature>
<evidence type="ECO:0000313" key="2">
    <source>
        <dbReference type="Proteomes" id="UP000728185"/>
    </source>
</evidence>
<dbReference type="InterPro" id="IPR050865">
    <property type="entry name" value="BEACH_Domain"/>
</dbReference>
<dbReference type="GO" id="GO:0008104">
    <property type="term" value="P:intracellular protein localization"/>
    <property type="evidence" value="ECO:0007669"/>
    <property type="project" value="TreeGrafter"/>
</dbReference>